<evidence type="ECO:0000256" key="4">
    <source>
        <dbReference type="ARBA" id="ARBA00022989"/>
    </source>
</evidence>
<evidence type="ECO:0000256" key="2">
    <source>
        <dbReference type="ARBA" id="ARBA00022448"/>
    </source>
</evidence>
<dbReference type="PIRSF" id="PIRSF006060">
    <property type="entry name" value="AA_transporter"/>
    <property type="match status" value="1"/>
</dbReference>
<feature type="transmembrane region" description="Helical" evidence="6">
    <location>
        <begin position="20"/>
        <end position="40"/>
    </location>
</feature>
<feature type="transmembrane region" description="Helical" evidence="6">
    <location>
        <begin position="336"/>
        <end position="357"/>
    </location>
</feature>
<evidence type="ECO:0000256" key="6">
    <source>
        <dbReference type="SAM" id="Phobius"/>
    </source>
</evidence>
<evidence type="ECO:0000313" key="9">
    <source>
        <dbReference type="Proteomes" id="UP001301152"/>
    </source>
</evidence>
<comment type="subcellular location">
    <subcellularLocation>
        <location evidence="1">Membrane</location>
        <topology evidence="1">Multi-pass membrane protein</topology>
    </subcellularLocation>
</comment>
<sequence length="452" mass="48011">MTVTVVRKSPVSSDVTQKKLADWHVSMISVGGIIGAGLFIGTSATISAAGPAVLASYLLAGALVWVVMILLGRLARYQKGQGSFISHISGVLGQRSGFVAGWSYAFLWVVTGGAQAVAGGLILNDLFAIPAFAGSAALIVLALLLNAMPVRAYGKSEVILSVLKLLSLTLFVGLGVYWFAKTPDSVNLVHANLMGHGGFFPFGLWAVPVVVPMIVQTFTGCEIAFVASAESDEPEKNIRRTVLRVPFLVLLFYLGSVLVILCLRPWTDVHSGHSPFLLVMDYLAFPFAGSAVIIMTLVAVISCLNSSKYVVSRVLRELSDLGCAPARLAYSSRYGVPLRAVALSTVFEVLIVLSAVWSPSHVYAILLGASGTLILFVYFMVSLSCLRLSRAQALRATGLLASISALLMGFLFLVIPLFPESRLDGLIAFVFIALATGVSFRVLRSSDGDCAG</sequence>
<evidence type="ECO:0000259" key="7">
    <source>
        <dbReference type="Pfam" id="PF00324"/>
    </source>
</evidence>
<keyword evidence="3 6" id="KW-0812">Transmembrane</keyword>
<feature type="transmembrane region" description="Helical" evidence="6">
    <location>
        <begin position="199"/>
        <end position="226"/>
    </location>
</feature>
<name>A0ABT3QB55_9PROT</name>
<feature type="domain" description="Amino acid permease/ SLC12A" evidence="7">
    <location>
        <begin position="24"/>
        <end position="414"/>
    </location>
</feature>
<feature type="transmembrane region" description="Helical" evidence="6">
    <location>
        <begin position="363"/>
        <end position="386"/>
    </location>
</feature>
<proteinExistence type="predicted"/>
<dbReference type="RefSeq" id="WP_265792302.1">
    <property type="nucleotide sequence ID" value="NZ_JAPIUZ010000001.1"/>
</dbReference>
<feature type="transmembrane region" description="Helical" evidence="6">
    <location>
        <begin position="96"/>
        <end position="121"/>
    </location>
</feature>
<feature type="transmembrane region" description="Helical" evidence="6">
    <location>
        <begin position="425"/>
        <end position="443"/>
    </location>
</feature>
<evidence type="ECO:0000313" key="8">
    <source>
        <dbReference type="EMBL" id="MCX2562486.1"/>
    </source>
</evidence>
<evidence type="ECO:0000256" key="1">
    <source>
        <dbReference type="ARBA" id="ARBA00004141"/>
    </source>
</evidence>
<keyword evidence="2" id="KW-0813">Transport</keyword>
<feature type="transmembrane region" description="Helical" evidence="6">
    <location>
        <begin position="158"/>
        <end position="179"/>
    </location>
</feature>
<organism evidence="8 9">
    <name type="scientific">Acetobacter thailandicus</name>
    <dbReference type="NCBI Taxonomy" id="1502842"/>
    <lineage>
        <taxon>Bacteria</taxon>
        <taxon>Pseudomonadati</taxon>
        <taxon>Pseudomonadota</taxon>
        <taxon>Alphaproteobacteria</taxon>
        <taxon>Acetobacterales</taxon>
        <taxon>Acetobacteraceae</taxon>
        <taxon>Acetobacter</taxon>
    </lineage>
</organism>
<dbReference type="InterPro" id="IPR004841">
    <property type="entry name" value="AA-permease/SLC12A_dom"/>
</dbReference>
<comment type="caution">
    <text evidence="8">The sequence shown here is derived from an EMBL/GenBank/DDBJ whole genome shotgun (WGS) entry which is preliminary data.</text>
</comment>
<evidence type="ECO:0000256" key="3">
    <source>
        <dbReference type="ARBA" id="ARBA00022692"/>
    </source>
</evidence>
<feature type="transmembrane region" description="Helical" evidence="6">
    <location>
        <begin position="398"/>
        <end position="419"/>
    </location>
</feature>
<keyword evidence="9" id="KW-1185">Reference proteome</keyword>
<feature type="transmembrane region" description="Helical" evidence="6">
    <location>
        <begin position="282"/>
        <end position="304"/>
    </location>
</feature>
<dbReference type="Proteomes" id="UP001301152">
    <property type="component" value="Unassembled WGS sequence"/>
</dbReference>
<dbReference type="PANTHER" id="PTHR43495">
    <property type="entry name" value="GABA PERMEASE"/>
    <property type="match status" value="1"/>
</dbReference>
<feature type="transmembrane region" description="Helical" evidence="6">
    <location>
        <begin position="247"/>
        <end position="267"/>
    </location>
</feature>
<keyword evidence="4 6" id="KW-1133">Transmembrane helix</keyword>
<accession>A0ABT3QB55</accession>
<gene>
    <name evidence="8" type="ORF">OQ497_00670</name>
</gene>
<dbReference type="EMBL" id="JAPIUZ010000001">
    <property type="protein sequence ID" value="MCX2562486.1"/>
    <property type="molecule type" value="Genomic_DNA"/>
</dbReference>
<dbReference type="PANTHER" id="PTHR43495:SF5">
    <property type="entry name" value="GAMMA-AMINOBUTYRIC ACID PERMEASE"/>
    <property type="match status" value="1"/>
</dbReference>
<feature type="transmembrane region" description="Helical" evidence="6">
    <location>
        <begin position="127"/>
        <end position="146"/>
    </location>
</feature>
<dbReference type="Gene3D" id="1.20.1740.10">
    <property type="entry name" value="Amino acid/polyamine transporter I"/>
    <property type="match status" value="1"/>
</dbReference>
<keyword evidence="5 6" id="KW-0472">Membrane</keyword>
<evidence type="ECO:0000256" key="5">
    <source>
        <dbReference type="ARBA" id="ARBA00023136"/>
    </source>
</evidence>
<feature type="transmembrane region" description="Helical" evidence="6">
    <location>
        <begin position="52"/>
        <end position="75"/>
    </location>
</feature>
<dbReference type="Pfam" id="PF00324">
    <property type="entry name" value="AA_permease"/>
    <property type="match status" value="1"/>
</dbReference>
<reference evidence="8 9" key="1">
    <citation type="submission" date="2022-11" db="EMBL/GenBank/DDBJ databases">
        <title>Genome sequencing of Acetobacter type strain.</title>
        <authorList>
            <person name="Heo J."/>
            <person name="Lee D."/>
            <person name="Han B.-H."/>
            <person name="Hong S.-B."/>
            <person name="Kwon S.-W."/>
        </authorList>
    </citation>
    <scope>NUCLEOTIDE SEQUENCE [LARGE SCALE GENOMIC DNA]</scope>
    <source>
        <strain evidence="8 9">KACC 21253</strain>
    </source>
</reference>
<protein>
    <submittedName>
        <fullName evidence="8">Amino acid permease</fullName>
    </submittedName>
</protein>